<evidence type="ECO:0000313" key="1">
    <source>
        <dbReference type="EMBL" id="RFS85502.1"/>
    </source>
</evidence>
<dbReference type="InterPro" id="IPR045436">
    <property type="entry name" value="DUF6507"/>
</dbReference>
<organism evidence="1 2">
    <name type="scientific">Actinomadura spongiicola</name>
    <dbReference type="NCBI Taxonomy" id="2303421"/>
    <lineage>
        <taxon>Bacteria</taxon>
        <taxon>Bacillati</taxon>
        <taxon>Actinomycetota</taxon>
        <taxon>Actinomycetes</taxon>
        <taxon>Streptosporangiales</taxon>
        <taxon>Thermomonosporaceae</taxon>
        <taxon>Actinomadura</taxon>
    </lineage>
</organism>
<dbReference type="Proteomes" id="UP000262882">
    <property type="component" value="Unassembled WGS sequence"/>
</dbReference>
<dbReference type="EMBL" id="QVNQ01000003">
    <property type="protein sequence ID" value="RFS85502.1"/>
    <property type="molecule type" value="Genomic_DNA"/>
</dbReference>
<dbReference type="RefSeq" id="WP_117399358.1">
    <property type="nucleotide sequence ID" value="NZ_QVNQ01000003.1"/>
</dbReference>
<reference evidence="1 2" key="1">
    <citation type="submission" date="2018-08" db="EMBL/GenBank/DDBJ databases">
        <title>Actinomadura spongicola sp. nov., isolated from marine sponge Leucetta chagosensis.</title>
        <authorList>
            <person name="Li L."/>
            <person name="Lin H.W."/>
        </authorList>
    </citation>
    <scope>NUCLEOTIDE SEQUENCE [LARGE SCALE GENOMIC DNA]</scope>
    <source>
        <strain evidence="1 2">LHW52907</strain>
    </source>
</reference>
<name>A0A372GJZ3_9ACTN</name>
<comment type="caution">
    <text evidence="1">The sequence shown here is derived from an EMBL/GenBank/DDBJ whole genome shotgun (WGS) entry which is preliminary data.</text>
</comment>
<sequence length="99" mass="10739">MTAWDIDPLGVQGVLNRTVSAFRPIEKHVKTFVTSSRDAAEATGSPRVAQALQGFVQHHQPTLTGIARRTNRTLQAAADATMAYVHGDEQMAAQTPGRR</sequence>
<accession>A0A372GJZ3</accession>
<protein>
    <recommendedName>
        <fullName evidence="3">ESX-1 secretion-associated protein</fullName>
    </recommendedName>
</protein>
<dbReference type="OrthoDB" id="3256504at2"/>
<proteinExistence type="predicted"/>
<evidence type="ECO:0008006" key="3">
    <source>
        <dbReference type="Google" id="ProtNLM"/>
    </source>
</evidence>
<dbReference type="Pfam" id="PF20117">
    <property type="entry name" value="DUF6507"/>
    <property type="match status" value="1"/>
</dbReference>
<evidence type="ECO:0000313" key="2">
    <source>
        <dbReference type="Proteomes" id="UP000262882"/>
    </source>
</evidence>
<dbReference type="AlphaFoldDB" id="A0A372GJZ3"/>
<keyword evidence="2" id="KW-1185">Reference proteome</keyword>
<gene>
    <name evidence="1" type="ORF">D0T12_10750</name>
</gene>